<name>A0A8C4QFH4_EPTBU</name>
<keyword evidence="2" id="KW-0472">Membrane</keyword>
<dbReference type="PROSITE" id="PS50095">
    <property type="entry name" value="PLAT"/>
    <property type="match status" value="1"/>
</dbReference>
<reference evidence="4" key="2">
    <citation type="submission" date="2025-09" db="UniProtKB">
        <authorList>
            <consortium name="Ensembl"/>
        </authorList>
    </citation>
    <scope>IDENTIFICATION</scope>
</reference>
<dbReference type="Ensembl" id="ENSEBUT00000015187.1">
    <property type="protein sequence ID" value="ENSEBUP00000014611.1"/>
    <property type="gene ID" value="ENSEBUG00000009214.1"/>
</dbReference>
<evidence type="ECO:0000256" key="2">
    <source>
        <dbReference type="SAM" id="Phobius"/>
    </source>
</evidence>
<reference evidence="4" key="1">
    <citation type="submission" date="2025-08" db="UniProtKB">
        <authorList>
            <consortium name="Ensembl"/>
        </authorList>
    </citation>
    <scope>IDENTIFICATION</scope>
</reference>
<dbReference type="GO" id="GO:0005262">
    <property type="term" value="F:calcium channel activity"/>
    <property type="evidence" value="ECO:0007669"/>
    <property type="project" value="TreeGrafter"/>
</dbReference>
<keyword evidence="2" id="KW-1133">Transmembrane helix</keyword>
<feature type="transmembrane region" description="Helical" evidence="2">
    <location>
        <begin position="361"/>
        <end position="384"/>
    </location>
</feature>
<evidence type="ECO:0000313" key="5">
    <source>
        <dbReference type="Proteomes" id="UP000694388"/>
    </source>
</evidence>
<dbReference type="Proteomes" id="UP000694388">
    <property type="component" value="Unplaced"/>
</dbReference>
<evidence type="ECO:0000256" key="1">
    <source>
        <dbReference type="PROSITE-ProRule" id="PRU00152"/>
    </source>
</evidence>
<keyword evidence="2" id="KW-0812">Transmembrane</keyword>
<protein>
    <recommendedName>
        <fullName evidence="3">PLAT domain-containing protein</fullName>
    </recommendedName>
</protein>
<dbReference type="Pfam" id="PF01477">
    <property type="entry name" value="PLAT"/>
    <property type="match status" value="1"/>
</dbReference>
<dbReference type="GeneTree" id="ENSGT00940000164047"/>
<dbReference type="InterPro" id="IPR051223">
    <property type="entry name" value="Polycystin"/>
</dbReference>
<comment type="caution">
    <text evidence="1">Lacks conserved residue(s) required for the propagation of feature annotation.</text>
</comment>
<feature type="transmembrane region" description="Helical" evidence="2">
    <location>
        <begin position="320"/>
        <end position="341"/>
    </location>
</feature>
<dbReference type="AlphaFoldDB" id="A0A8C4QFH4"/>
<dbReference type="SUPFAM" id="SSF49723">
    <property type="entry name" value="Lipase/lipooxygenase domain (PLAT/LH2 domain)"/>
    <property type="match status" value="1"/>
</dbReference>
<dbReference type="InterPro" id="IPR001024">
    <property type="entry name" value="PLAT/LH2_dom"/>
</dbReference>
<feature type="transmembrane region" description="Helical" evidence="2">
    <location>
        <begin position="281"/>
        <end position="300"/>
    </location>
</feature>
<dbReference type="PANTHER" id="PTHR10877:SF194">
    <property type="entry name" value="LOCATION OF VULVA DEFECTIVE 1"/>
    <property type="match status" value="1"/>
</dbReference>
<organism evidence="4 5">
    <name type="scientific">Eptatretus burgeri</name>
    <name type="common">Inshore hagfish</name>
    <dbReference type="NCBI Taxonomy" id="7764"/>
    <lineage>
        <taxon>Eukaryota</taxon>
        <taxon>Metazoa</taxon>
        <taxon>Chordata</taxon>
        <taxon>Craniata</taxon>
        <taxon>Vertebrata</taxon>
        <taxon>Cyclostomata</taxon>
        <taxon>Myxini</taxon>
        <taxon>Myxiniformes</taxon>
        <taxon>Myxinidae</taxon>
        <taxon>Eptatretinae</taxon>
        <taxon>Eptatretus</taxon>
    </lineage>
</organism>
<dbReference type="GO" id="GO:0016020">
    <property type="term" value="C:membrane"/>
    <property type="evidence" value="ECO:0007669"/>
    <property type="project" value="TreeGrafter"/>
</dbReference>
<sequence>MIQYKIKSFGEEWDNDLGQVLPGSTKNNVSCLFNKNDVGHLPTMDKPYFVVRDFFIPPNSIDFSTVFEKFDLKNNGAVFGTIIGILLLIFLVGLWARKADQVNKKQWKVLPVKGSNTSNQYRYLIAICTGGMPNAGTKSNIFCRISFTQTSSGTFELDNGFCKGFQRGSIRAFILPMNSCPGNPQSLRIWNDSSGEGHNRSWFLSEILLHDAQTEQTFHFIFNVWLGYEHERTSALAKPADETMLCDKKRQFSVETKNNFSDAHLWSSIFLQYARNPFTSLQRLACCFLLLFLMMITNAMWFETAKPETLKIGPFTPGDIFIIIVSSLMEIPVSLLVVQIFRRRRAKHHSLEFSSGYLPYWTIYIAWTIVVLTIITSGFFVISLQHGVGSRESKPLAPSLLQFFYHLTVLHPTHQGNHTLYTV</sequence>
<feature type="domain" description="PLAT" evidence="3">
    <location>
        <begin position="121"/>
        <end position="240"/>
    </location>
</feature>
<accession>A0A8C4QFH4</accession>
<evidence type="ECO:0000313" key="4">
    <source>
        <dbReference type="Ensembl" id="ENSEBUP00000014611.1"/>
    </source>
</evidence>
<dbReference type="GO" id="GO:0050982">
    <property type="term" value="P:detection of mechanical stimulus"/>
    <property type="evidence" value="ECO:0007669"/>
    <property type="project" value="TreeGrafter"/>
</dbReference>
<dbReference type="InterPro" id="IPR036392">
    <property type="entry name" value="PLAT/LH2_dom_sf"/>
</dbReference>
<proteinExistence type="predicted"/>
<keyword evidence="5" id="KW-1185">Reference proteome</keyword>
<dbReference type="Gene3D" id="2.60.60.20">
    <property type="entry name" value="PLAT/LH2 domain"/>
    <property type="match status" value="1"/>
</dbReference>
<feature type="transmembrane region" description="Helical" evidence="2">
    <location>
        <begin position="77"/>
        <end position="96"/>
    </location>
</feature>
<evidence type="ECO:0000259" key="3">
    <source>
        <dbReference type="PROSITE" id="PS50095"/>
    </source>
</evidence>
<dbReference type="PANTHER" id="PTHR10877">
    <property type="entry name" value="POLYCYSTIN FAMILY MEMBER"/>
    <property type="match status" value="1"/>
</dbReference>